<evidence type="ECO:0000259" key="2">
    <source>
        <dbReference type="Pfam" id="PF00535"/>
    </source>
</evidence>
<dbReference type="OrthoDB" id="6595981at2759"/>
<dbReference type="PANTHER" id="PTHR11675">
    <property type="entry name" value="N-ACETYLGALACTOSAMINYLTRANSFERASE"/>
    <property type="match status" value="1"/>
</dbReference>
<feature type="domain" description="Glycosyltransferase 2-like" evidence="2">
    <location>
        <begin position="106"/>
        <end position="193"/>
    </location>
</feature>
<dbReference type="GO" id="GO:0005794">
    <property type="term" value="C:Golgi apparatus"/>
    <property type="evidence" value="ECO:0007669"/>
    <property type="project" value="TreeGrafter"/>
</dbReference>
<dbReference type="SUPFAM" id="SSF53448">
    <property type="entry name" value="Nucleotide-diphospho-sugar transferases"/>
    <property type="match status" value="1"/>
</dbReference>
<dbReference type="Proteomes" id="UP000694843">
    <property type="component" value="Unplaced"/>
</dbReference>
<dbReference type="Pfam" id="PF00535">
    <property type="entry name" value="Glycos_transf_2"/>
    <property type="match status" value="1"/>
</dbReference>
<dbReference type="GO" id="GO:0006493">
    <property type="term" value="P:protein O-linked glycosylation"/>
    <property type="evidence" value="ECO:0007669"/>
    <property type="project" value="TreeGrafter"/>
</dbReference>
<proteinExistence type="predicted"/>
<organism evidence="3 4">
    <name type="scientific">Hyalella azteca</name>
    <name type="common">Amphipod</name>
    <dbReference type="NCBI Taxonomy" id="294128"/>
    <lineage>
        <taxon>Eukaryota</taxon>
        <taxon>Metazoa</taxon>
        <taxon>Ecdysozoa</taxon>
        <taxon>Arthropoda</taxon>
        <taxon>Crustacea</taxon>
        <taxon>Multicrustacea</taxon>
        <taxon>Malacostraca</taxon>
        <taxon>Eumalacostraca</taxon>
        <taxon>Peracarida</taxon>
        <taxon>Amphipoda</taxon>
        <taxon>Senticaudata</taxon>
        <taxon>Talitrida</taxon>
        <taxon>Talitroidea</taxon>
        <taxon>Hyalellidae</taxon>
        <taxon>Hyalella</taxon>
    </lineage>
</organism>
<dbReference type="InterPro" id="IPR001173">
    <property type="entry name" value="Glyco_trans_2-like"/>
</dbReference>
<keyword evidence="3" id="KW-1185">Reference proteome</keyword>
<dbReference type="PANTHER" id="PTHR11675:SF119">
    <property type="entry name" value="POLYPEPTIDE N-ACETYLGALACTOSAMINYLTRANSFERASE 2"/>
    <property type="match status" value="1"/>
</dbReference>
<evidence type="ECO:0000313" key="3">
    <source>
        <dbReference type="Proteomes" id="UP000694843"/>
    </source>
</evidence>
<gene>
    <name evidence="4" type="primary">LOC108678421</name>
</gene>
<evidence type="ECO:0000313" key="4">
    <source>
        <dbReference type="RefSeq" id="XP_018022327.1"/>
    </source>
</evidence>
<sequence>MHQYLRPSSSFIPIKNFDKGTKFPGKVTSEFKSPLNDNMAAGKSNISVVLPKIFEDSSFKSEEANVATHNHSLSDRLPLDRRVPDTRPQACRDIPDSAIPDGVRVSVVIAHRNERRATLLRTVASVMRQTPARLLHSVVLVDDASDTPFQPTDETPIPRLLQLRNEQKIGVTASRARGAAAGSGSSHIVFLDSLCPNNDAYSPLWESS</sequence>
<dbReference type="GeneID" id="108678421"/>
<dbReference type="RefSeq" id="XP_018022327.1">
    <property type="nucleotide sequence ID" value="XM_018166838.2"/>
</dbReference>
<keyword evidence="1" id="KW-1015">Disulfide bond</keyword>
<dbReference type="GO" id="GO:0004653">
    <property type="term" value="F:polypeptide N-acetylgalactosaminyltransferase activity"/>
    <property type="evidence" value="ECO:0007669"/>
    <property type="project" value="TreeGrafter"/>
</dbReference>
<accession>A0A8B7P942</accession>
<dbReference type="KEGG" id="hazt:108678421"/>
<dbReference type="AlphaFoldDB" id="A0A8B7P942"/>
<reference evidence="4" key="1">
    <citation type="submission" date="2025-08" db="UniProtKB">
        <authorList>
            <consortium name="RefSeq"/>
        </authorList>
    </citation>
    <scope>IDENTIFICATION</scope>
    <source>
        <tissue evidence="4">Whole organism</tissue>
    </source>
</reference>
<protein>
    <submittedName>
        <fullName evidence="4">Polypeptide N-acetylgalactosaminyltransferase 16-like</fullName>
    </submittedName>
</protein>
<name>A0A8B7P942_HYAAZ</name>
<dbReference type="InterPro" id="IPR029044">
    <property type="entry name" value="Nucleotide-diphossugar_trans"/>
</dbReference>
<evidence type="ECO:0000256" key="1">
    <source>
        <dbReference type="ARBA" id="ARBA00023157"/>
    </source>
</evidence>
<dbReference type="Gene3D" id="3.90.550.10">
    <property type="entry name" value="Spore Coat Polysaccharide Biosynthesis Protein SpsA, Chain A"/>
    <property type="match status" value="1"/>
</dbReference>